<dbReference type="NCBIfam" id="TIGR01760">
    <property type="entry name" value="tape_meas_TP901"/>
    <property type="match status" value="1"/>
</dbReference>
<evidence type="ECO:0000313" key="6">
    <source>
        <dbReference type="Proteomes" id="UP001196565"/>
    </source>
</evidence>
<accession>A0ABS7AIE5</accession>
<dbReference type="EMBL" id="JAHYBZ010000021">
    <property type="protein sequence ID" value="MBW6402085.1"/>
    <property type="molecule type" value="Genomic_DNA"/>
</dbReference>
<evidence type="ECO:0000256" key="3">
    <source>
        <dbReference type="SAM" id="Phobius"/>
    </source>
</evidence>
<dbReference type="PANTHER" id="PTHR37813:SF1">
    <property type="entry name" value="FELS-2 PROPHAGE PROTEIN"/>
    <property type="match status" value="1"/>
</dbReference>
<name>A0ABS7AIE5_9PROT</name>
<keyword evidence="1" id="KW-1188">Viral release from host cell</keyword>
<evidence type="ECO:0000259" key="4">
    <source>
        <dbReference type="Pfam" id="PF10145"/>
    </source>
</evidence>
<reference evidence="5 6" key="1">
    <citation type="submission" date="2021-07" db="EMBL/GenBank/DDBJ databases">
        <authorList>
            <person name="So Y."/>
        </authorList>
    </citation>
    <scope>NUCLEOTIDE SEQUENCE [LARGE SCALE GENOMIC DNA]</scope>
    <source>
        <strain evidence="5 6">HJA6</strain>
    </source>
</reference>
<keyword evidence="6" id="KW-1185">Reference proteome</keyword>
<feature type="domain" description="Phage tail tape measure protein" evidence="4">
    <location>
        <begin position="94"/>
        <end position="279"/>
    </location>
</feature>
<dbReference type="Proteomes" id="UP001196565">
    <property type="component" value="Unassembled WGS sequence"/>
</dbReference>
<evidence type="ECO:0000256" key="2">
    <source>
        <dbReference type="SAM" id="MobiDB-lite"/>
    </source>
</evidence>
<feature type="transmembrane region" description="Helical" evidence="3">
    <location>
        <begin position="439"/>
        <end position="458"/>
    </location>
</feature>
<gene>
    <name evidence="5" type="ORF">KPL78_29835</name>
</gene>
<dbReference type="PANTHER" id="PTHR37813">
    <property type="entry name" value="FELS-2 PROPHAGE PROTEIN"/>
    <property type="match status" value="1"/>
</dbReference>
<evidence type="ECO:0000256" key="1">
    <source>
        <dbReference type="ARBA" id="ARBA00022612"/>
    </source>
</evidence>
<organism evidence="5 6">
    <name type="scientific">Roseomonas alba</name>
    <dbReference type="NCBI Taxonomy" id="2846776"/>
    <lineage>
        <taxon>Bacteria</taxon>
        <taxon>Pseudomonadati</taxon>
        <taxon>Pseudomonadota</taxon>
        <taxon>Alphaproteobacteria</taxon>
        <taxon>Acetobacterales</taxon>
        <taxon>Roseomonadaceae</taxon>
        <taxon>Roseomonas</taxon>
    </lineage>
</organism>
<feature type="transmembrane region" description="Helical" evidence="3">
    <location>
        <begin position="387"/>
        <end position="408"/>
    </location>
</feature>
<feature type="region of interest" description="Disordered" evidence="2">
    <location>
        <begin position="687"/>
        <end position="715"/>
    </location>
</feature>
<dbReference type="InterPro" id="IPR010090">
    <property type="entry name" value="Phage_tape_meas"/>
</dbReference>
<proteinExistence type="predicted"/>
<feature type="transmembrane region" description="Helical" evidence="3">
    <location>
        <begin position="415"/>
        <end position="433"/>
    </location>
</feature>
<dbReference type="Pfam" id="PF10145">
    <property type="entry name" value="PhageMin_Tail"/>
    <property type="match status" value="1"/>
</dbReference>
<keyword evidence="3" id="KW-1133">Transmembrane helix</keyword>
<dbReference type="RefSeq" id="WP_219766950.1">
    <property type="nucleotide sequence ID" value="NZ_JAHYBZ010000021.1"/>
</dbReference>
<sequence>MATGRDLRARLVLSLNDRASPELDRIPGRLDRIRQALRRISVAAAVVGGLSLLGPLQQAAAFEDTLRQNAITAGETGAAVEEMIQRTRVAYERLARETGQRSRDIAAAAASLVAAGLDDSTIQALLPTISRVATGTGATLEDLAQTALQLRTQLGLTAEQMPQAFASLIQAGRDGNFELRDMAREFPAILAAARALGMQGPNALTSLAAALQVARQAAGSSSEAANNVLNALQKLASPEVVNNFRDIGVNLEGVMQDAARRGINPLEALVQKLRERTGGNLFRLQEIFGDRQALMGLLPLIQETERYLRIRDNARRASTRVIDEGFEDRMRGAQKQLDRTSELLEQLHRRFLLVAGTALKPFNDALDRLFTWIDQIDAAYPGLIDEVAAWAAGLLAAAAAIGIIGQVFSFLGAGLAVILGPLQLVFGGLIAIIGVKLALFLGVIALVAGAAYLLWRYWDRIGPFFRDLWANIPAYFRAFVDWVRGWAPAAIAGAARLLQAGWDALSTWFGTFWRETIPAWFTAFTDWVGGWAPGAIAGAISVIEGAWLVLRTWFNTLWNFWVREPFDAFVTWVDGWTNGLASAAIDRIIQSWQRLRQGFRELWDEIKRIFEEIWGPIERAMERAERFFARANEGAPQYQAPAQAELGARMNARGAQRIPDEEWNAPDAAVAPTATTRVVGEIVVRPAPGAEVTDARATTGPVTITPDRGATRSRP</sequence>
<keyword evidence="3" id="KW-0812">Transmembrane</keyword>
<protein>
    <submittedName>
        <fullName evidence="5">Phage tail tape measure protein</fullName>
    </submittedName>
</protein>
<evidence type="ECO:0000313" key="5">
    <source>
        <dbReference type="EMBL" id="MBW6402085.1"/>
    </source>
</evidence>
<comment type="caution">
    <text evidence="5">The sequence shown here is derived from an EMBL/GenBank/DDBJ whole genome shotgun (WGS) entry which is preliminary data.</text>
</comment>
<keyword evidence="3" id="KW-0472">Membrane</keyword>